<dbReference type="EMBL" id="JAVDTL010000005">
    <property type="protein sequence ID" value="MDR6768220.1"/>
    <property type="molecule type" value="Genomic_DNA"/>
</dbReference>
<keyword evidence="3" id="KW-1185">Reference proteome</keyword>
<dbReference type="InterPro" id="IPR021783">
    <property type="entry name" value="DUF3348"/>
</dbReference>
<proteinExistence type="predicted"/>
<reference evidence="1 3" key="1">
    <citation type="submission" date="2023-07" db="EMBL/GenBank/DDBJ databases">
        <title>Sorghum-associated microbial communities from plants grown in Nebraska, USA.</title>
        <authorList>
            <person name="Schachtman D."/>
        </authorList>
    </citation>
    <scope>NUCLEOTIDE SEQUENCE</scope>
    <source>
        <strain evidence="2 3">BE105</strain>
        <strain evidence="1">BE69</strain>
    </source>
</reference>
<dbReference type="RefSeq" id="WP_209818073.1">
    <property type="nucleotide sequence ID" value="NZ_JAVDTL010000005.1"/>
</dbReference>
<dbReference type="Proteomes" id="UP001253458">
    <property type="component" value="Unassembled WGS sequence"/>
</dbReference>
<evidence type="ECO:0000313" key="3">
    <source>
        <dbReference type="Proteomes" id="UP001249076"/>
    </source>
</evidence>
<evidence type="ECO:0000313" key="2">
    <source>
        <dbReference type="EMBL" id="MDR6837750.1"/>
    </source>
</evidence>
<evidence type="ECO:0000313" key="4">
    <source>
        <dbReference type="Proteomes" id="UP001253458"/>
    </source>
</evidence>
<dbReference type="Pfam" id="PF11828">
    <property type="entry name" value="DUF3348"/>
    <property type="match status" value="1"/>
</dbReference>
<name>A0AAJ2C169_ACIDE</name>
<sequence>MTQHHRLNSSPLVVLLQQWTREASERAARPVPAVKPPDVAEQLSQWLGTVDAVQLSRALHAIETLPSQAGSAQRLPMVLNMTALAGLVAKVRADLEGQLTTRPAAPKPLRARADNTPVELLDPMVETEFATHAPRYLDQQKQMELRLQPLRAQVRQAIAQGTPKLRQVAALDAVMEHMLAPREQRLWALLPAHLERRLAHRHRQHQHRLTAQGLTDEPARWRQAGGWLWAFERDMQALLTAELQTRMEPITGLLEAAQNDTTGQQE</sequence>
<evidence type="ECO:0008006" key="5">
    <source>
        <dbReference type="Google" id="ProtNLM"/>
    </source>
</evidence>
<organism evidence="1 4">
    <name type="scientific">Acidovorax delafieldii</name>
    <name type="common">Pseudomonas delafieldii</name>
    <dbReference type="NCBI Taxonomy" id="47920"/>
    <lineage>
        <taxon>Bacteria</taxon>
        <taxon>Pseudomonadati</taxon>
        <taxon>Pseudomonadota</taxon>
        <taxon>Betaproteobacteria</taxon>
        <taxon>Burkholderiales</taxon>
        <taxon>Comamonadaceae</taxon>
        <taxon>Acidovorax</taxon>
    </lineage>
</organism>
<comment type="caution">
    <text evidence="1">The sequence shown here is derived from an EMBL/GenBank/DDBJ whole genome shotgun (WGS) entry which is preliminary data.</text>
</comment>
<protein>
    <recommendedName>
        <fullName evidence="5">DUF3348 family protein</fullName>
    </recommendedName>
</protein>
<dbReference type="Proteomes" id="UP001249076">
    <property type="component" value="Unassembled WGS sequence"/>
</dbReference>
<gene>
    <name evidence="1" type="ORF">J2W88_003522</name>
    <name evidence="2" type="ORF">J2W93_002588</name>
</gene>
<evidence type="ECO:0000313" key="1">
    <source>
        <dbReference type="EMBL" id="MDR6768220.1"/>
    </source>
</evidence>
<accession>A0AAJ2C169</accession>
<dbReference type="EMBL" id="JAVDTS010000003">
    <property type="protein sequence ID" value="MDR6837750.1"/>
    <property type="molecule type" value="Genomic_DNA"/>
</dbReference>
<dbReference type="AlphaFoldDB" id="A0AAJ2C169"/>